<dbReference type="InterPro" id="IPR011042">
    <property type="entry name" value="6-blade_b-propeller_TolB-like"/>
</dbReference>
<dbReference type="SMART" id="SM00564">
    <property type="entry name" value="PQQ"/>
    <property type="match status" value="3"/>
</dbReference>
<evidence type="ECO:0000313" key="3">
    <source>
        <dbReference type="EMBL" id="SFQ11524.1"/>
    </source>
</evidence>
<evidence type="ECO:0000259" key="2">
    <source>
        <dbReference type="Pfam" id="PF13360"/>
    </source>
</evidence>
<dbReference type="SUPFAM" id="SSF63829">
    <property type="entry name" value="Calcium-dependent phosphotriesterase"/>
    <property type="match status" value="1"/>
</dbReference>
<feature type="chain" id="PRO_5011773945" evidence="1">
    <location>
        <begin position="25"/>
        <end position="283"/>
    </location>
</feature>
<dbReference type="Gene3D" id="2.120.10.30">
    <property type="entry name" value="TolB, C-terminal domain"/>
    <property type="match status" value="1"/>
</dbReference>
<gene>
    <name evidence="3" type="ORF">SAMN04515674_11087</name>
</gene>
<dbReference type="AlphaFoldDB" id="A0A1I5VVB8"/>
<dbReference type="InterPro" id="IPR018391">
    <property type="entry name" value="PQQ_b-propeller_rpt"/>
</dbReference>
<evidence type="ECO:0000256" key="1">
    <source>
        <dbReference type="SAM" id="SignalP"/>
    </source>
</evidence>
<dbReference type="InterPro" id="IPR002372">
    <property type="entry name" value="PQQ_rpt_dom"/>
</dbReference>
<organism evidence="3 4">
    <name type="scientific">Pseudarcicella hirudinis</name>
    <dbReference type="NCBI Taxonomy" id="1079859"/>
    <lineage>
        <taxon>Bacteria</taxon>
        <taxon>Pseudomonadati</taxon>
        <taxon>Bacteroidota</taxon>
        <taxon>Cytophagia</taxon>
        <taxon>Cytophagales</taxon>
        <taxon>Flectobacillaceae</taxon>
        <taxon>Pseudarcicella</taxon>
    </lineage>
</organism>
<dbReference type="Proteomes" id="UP000199306">
    <property type="component" value="Unassembled WGS sequence"/>
</dbReference>
<evidence type="ECO:0000313" key="4">
    <source>
        <dbReference type="Proteomes" id="UP000199306"/>
    </source>
</evidence>
<protein>
    <submittedName>
        <fullName evidence="3">PQQ-like domain-containing protein</fullName>
    </submittedName>
</protein>
<feature type="domain" description="Pyrrolo-quinoline quinone repeat" evidence="2">
    <location>
        <begin position="90"/>
        <end position="202"/>
    </location>
</feature>
<dbReference type="STRING" id="1079859.SAMN04515674_11087"/>
<accession>A0A1I5VVB8</accession>
<keyword evidence="1" id="KW-0732">Signal</keyword>
<feature type="signal peptide" evidence="1">
    <location>
        <begin position="1"/>
        <end position="24"/>
    </location>
</feature>
<proteinExistence type="predicted"/>
<dbReference type="Pfam" id="PF13360">
    <property type="entry name" value="PQQ_2"/>
    <property type="match status" value="1"/>
</dbReference>
<dbReference type="RefSeq" id="WP_092018292.1">
    <property type="nucleotide sequence ID" value="NZ_FOXH01000010.1"/>
</dbReference>
<keyword evidence="4" id="KW-1185">Reference proteome</keyword>
<dbReference type="OrthoDB" id="7675395at2"/>
<dbReference type="EMBL" id="FOXH01000010">
    <property type="protein sequence ID" value="SFQ11524.1"/>
    <property type="molecule type" value="Genomic_DNA"/>
</dbReference>
<reference evidence="3 4" key="1">
    <citation type="submission" date="2016-10" db="EMBL/GenBank/DDBJ databases">
        <authorList>
            <person name="de Groot N.N."/>
        </authorList>
    </citation>
    <scope>NUCLEOTIDE SEQUENCE [LARGE SCALE GENOMIC DNA]</scope>
    <source>
        <strain evidence="4">E92,LMG 26720,CCM 7988</strain>
    </source>
</reference>
<name>A0A1I5VVB8_9BACT</name>
<sequence>MNTLGKVFQFFVALLLLSSTSAFSQVKLTKLWESDTTLTTPESIYYEPKENILYISCINGGPSADNSKSFISKIDLNGKITKLKLTENLQSTKGLVALGSKLYVTEIFKLVEIDLKTGKVLNKYEVPEAKFLNDVTVDAKNNVVYFTDMRSDRLWKLDKGQIVKVAEGAPLKSPNGVVFEKGKLIVGNGDGKVLAYDLKTGEYSTKAEGLGGIDGILPDGKGGYLASEWRGKVWHVNPEGKTSLLLDLVDAKINTADFEYIPGKKLLVIPNFFKNKVTAYSVD</sequence>